<dbReference type="InterPro" id="IPR036390">
    <property type="entry name" value="WH_DNA-bd_sf"/>
</dbReference>
<dbReference type="InterPro" id="IPR027395">
    <property type="entry name" value="WH_DNA-bd_dom"/>
</dbReference>
<dbReference type="InterPro" id="IPR036388">
    <property type="entry name" value="WH-like_DNA-bd_sf"/>
</dbReference>
<dbReference type="RefSeq" id="WP_236113419.1">
    <property type="nucleotide sequence ID" value="NZ_JAKGTI010000001.1"/>
</dbReference>
<keyword evidence="3" id="KW-1185">Reference proteome</keyword>
<organism evidence="2 3">
    <name type="scientific">Maritalea mediterranea</name>
    <dbReference type="NCBI Taxonomy" id="2909667"/>
    <lineage>
        <taxon>Bacteria</taxon>
        <taxon>Pseudomonadati</taxon>
        <taxon>Pseudomonadota</taxon>
        <taxon>Alphaproteobacteria</taxon>
        <taxon>Hyphomicrobiales</taxon>
        <taxon>Devosiaceae</taxon>
        <taxon>Maritalea</taxon>
    </lineage>
</organism>
<gene>
    <name evidence="2" type="ORF">L1I42_05160</name>
</gene>
<dbReference type="SUPFAM" id="SSF46785">
    <property type="entry name" value="Winged helix' DNA-binding domain"/>
    <property type="match status" value="1"/>
</dbReference>
<dbReference type="PANTHER" id="PTHR37318">
    <property type="entry name" value="BSL7504 PROTEIN"/>
    <property type="match status" value="1"/>
</dbReference>
<comment type="caution">
    <text evidence="2">The sequence shown here is derived from an EMBL/GenBank/DDBJ whole genome shotgun (WGS) entry which is preliminary data.</text>
</comment>
<evidence type="ECO:0000313" key="3">
    <source>
        <dbReference type="Proteomes" id="UP001201217"/>
    </source>
</evidence>
<proteinExistence type="predicted"/>
<accession>A0ABS9E7J3</accession>
<protein>
    <submittedName>
        <fullName evidence="2">Transcriptional regulator</fullName>
    </submittedName>
</protein>
<dbReference type="Pfam" id="PF13601">
    <property type="entry name" value="HTH_34"/>
    <property type="match status" value="1"/>
</dbReference>
<name>A0ABS9E7J3_9HYPH</name>
<reference evidence="2 3" key="1">
    <citation type="submission" date="2022-01" db="EMBL/GenBank/DDBJ databases">
        <title>Maritalea mediterranea sp. nov., isolated from marine plastic residues from the Malva-rosa beach (Valencia, Spain).</title>
        <authorList>
            <person name="Vidal-Verdu A."/>
            <person name="Molina-Menor E."/>
            <person name="Pascual J."/>
            <person name="Pereto J."/>
            <person name="Porcar M."/>
        </authorList>
    </citation>
    <scope>NUCLEOTIDE SEQUENCE [LARGE SCALE GENOMIC DNA]</scope>
    <source>
        <strain evidence="2 3">P4.10X</strain>
    </source>
</reference>
<dbReference type="EMBL" id="JAKGTI010000001">
    <property type="protein sequence ID" value="MCF4097874.1"/>
    <property type="molecule type" value="Genomic_DNA"/>
</dbReference>
<feature type="domain" description="Winged helix DNA-binding" evidence="1">
    <location>
        <begin position="17"/>
        <end position="95"/>
    </location>
</feature>
<sequence>MTGIKPDAINEVIHGRIRLGIMAYLASQPKASFAELVKALETSHGNLSVHLKKLETAGYIEISKRFVEGKPLTTAEMTQSGHAAWRAYLGTLASLFDPSPR</sequence>
<dbReference type="Gene3D" id="1.10.10.10">
    <property type="entry name" value="Winged helix-like DNA-binding domain superfamily/Winged helix DNA-binding domain"/>
    <property type="match status" value="1"/>
</dbReference>
<dbReference type="CDD" id="cd00090">
    <property type="entry name" value="HTH_ARSR"/>
    <property type="match status" value="1"/>
</dbReference>
<dbReference type="Proteomes" id="UP001201217">
    <property type="component" value="Unassembled WGS sequence"/>
</dbReference>
<dbReference type="PANTHER" id="PTHR37318:SF1">
    <property type="entry name" value="BSL7504 PROTEIN"/>
    <property type="match status" value="1"/>
</dbReference>
<dbReference type="InterPro" id="IPR011991">
    <property type="entry name" value="ArsR-like_HTH"/>
</dbReference>
<evidence type="ECO:0000313" key="2">
    <source>
        <dbReference type="EMBL" id="MCF4097874.1"/>
    </source>
</evidence>
<evidence type="ECO:0000259" key="1">
    <source>
        <dbReference type="Pfam" id="PF13601"/>
    </source>
</evidence>